<dbReference type="PANTHER" id="PTHR43219">
    <property type="entry name" value="CRISPR-ASSOCIATED ENDONUCLEASE CAS1"/>
    <property type="match status" value="1"/>
</dbReference>
<evidence type="ECO:0000256" key="8">
    <source>
        <dbReference type="ARBA" id="ARBA00023211"/>
    </source>
</evidence>
<dbReference type="Proteomes" id="UP000266292">
    <property type="component" value="Chromosome"/>
</dbReference>
<evidence type="ECO:0000256" key="6">
    <source>
        <dbReference type="ARBA" id="ARBA00023118"/>
    </source>
</evidence>
<evidence type="ECO:0000256" key="4">
    <source>
        <dbReference type="ARBA" id="ARBA00022801"/>
    </source>
</evidence>
<keyword evidence="3 9" id="KW-0255">Endonuclease</keyword>
<dbReference type="NCBIfam" id="TIGR03641">
    <property type="entry name" value="cas1_HMARI"/>
    <property type="match status" value="1"/>
</dbReference>
<dbReference type="EMBL" id="CP021235">
    <property type="protein sequence ID" value="ARS35458.1"/>
    <property type="molecule type" value="Genomic_DNA"/>
</dbReference>
<keyword evidence="1 9" id="KW-0540">Nuclease</keyword>
<dbReference type="STRING" id="709015.GCA_000472485_01688"/>
<dbReference type="KEGG" id="pact:CA264_08405"/>
<evidence type="ECO:0000313" key="10">
    <source>
        <dbReference type="EMBL" id="ARS35458.1"/>
    </source>
</evidence>
<feature type="binding site" evidence="9">
    <location>
        <position position="251"/>
    </location>
    <ligand>
        <name>Mn(2+)</name>
        <dbReference type="ChEBI" id="CHEBI:29035"/>
    </ligand>
</feature>
<dbReference type="Pfam" id="PF01867">
    <property type="entry name" value="Cas_Cas1"/>
    <property type="match status" value="1"/>
</dbReference>
<comment type="subunit">
    <text evidence="9">Homodimer, forms a heterotetramer with a Cas2 homodimer.</text>
</comment>
<dbReference type="GO" id="GO:0051607">
    <property type="term" value="P:defense response to virus"/>
    <property type="evidence" value="ECO:0007669"/>
    <property type="project" value="UniProtKB-UniRule"/>
</dbReference>
<dbReference type="InterPro" id="IPR002729">
    <property type="entry name" value="CRISPR-assoc_Cas1"/>
</dbReference>
<evidence type="ECO:0000256" key="7">
    <source>
        <dbReference type="ARBA" id="ARBA00023125"/>
    </source>
</evidence>
<evidence type="ECO:0000256" key="3">
    <source>
        <dbReference type="ARBA" id="ARBA00022759"/>
    </source>
</evidence>
<dbReference type="OrthoDB" id="9803119at2"/>
<sequence length="361" mass="41942">MKRPFYLFSSGRLRRKHNTLALEKAVSDCRIPDDEDTEGLPSQPADGPRLPFAVESVDSLYLFGEIDINTKLVTFLAQQGIPLFFFDYYGNYTASLYPRQPVVSGRVRMAQAQHYLSPKKRMVLAKEFVDAALFNILRVMRYYVPRLPEPEALAMQESCEQIETERGRIAACPDIPTLMSAEGRARDCYYKTWPLILGEAVAKKFPFDKRERRPPSNPLNALISFGNSICYSVVLRQIYRTALDPTVSFLHEPGDRRYSLSLDLAEIFKPLLIDRAIFKLLKNGEIQPKHFEQRLGGCYLKEEGRKIFMAHLDQRLQQTVLHRTLNRHISYERLVRLECHKLVRHLCDPKQDTYQGLHMWW</sequence>
<dbReference type="PANTHER" id="PTHR43219:SF2">
    <property type="entry name" value="CRISPR-ASSOCIATED ENDONUCLEASE CAS1"/>
    <property type="match status" value="1"/>
</dbReference>
<dbReference type="Gene3D" id="1.20.120.920">
    <property type="entry name" value="CRISPR-associated endonuclease Cas1, C-terminal domain"/>
    <property type="match status" value="1"/>
</dbReference>
<dbReference type="InterPro" id="IPR019858">
    <property type="entry name" value="CRISPR-assoc_Cas1_HMARI/TNEAP"/>
</dbReference>
<accession>A0A1X9YRG8</accession>
<dbReference type="GO" id="GO:0043571">
    <property type="term" value="P:maintenance of CRISPR repeat elements"/>
    <property type="evidence" value="ECO:0007669"/>
    <property type="project" value="UniProtKB-UniRule"/>
</dbReference>
<name>A0A1X9YRG8_9BACT</name>
<dbReference type="GO" id="GO:0046872">
    <property type="term" value="F:metal ion binding"/>
    <property type="evidence" value="ECO:0007669"/>
    <property type="project" value="UniProtKB-UniRule"/>
</dbReference>
<dbReference type="NCBIfam" id="TIGR00287">
    <property type="entry name" value="cas1"/>
    <property type="match status" value="1"/>
</dbReference>
<evidence type="ECO:0000256" key="1">
    <source>
        <dbReference type="ARBA" id="ARBA00022722"/>
    </source>
</evidence>
<proteinExistence type="inferred from homology"/>
<feature type="binding site" evidence="9">
    <location>
        <position position="266"/>
    </location>
    <ligand>
        <name>Mn(2+)</name>
        <dbReference type="ChEBI" id="CHEBI:29035"/>
    </ligand>
</feature>
<feature type="binding site" evidence="9">
    <location>
        <position position="182"/>
    </location>
    <ligand>
        <name>Mn(2+)</name>
        <dbReference type="ChEBI" id="CHEBI:29035"/>
    </ligand>
</feature>
<keyword evidence="8 9" id="KW-0464">Manganese</keyword>
<dbReference type="GO" id="GO:0016787">
    <property type="term" value="F:hydrolase activity"/>
    <property type="evidence" value="ECO:0007669"/>
    <property type="project" value="UniProtKB-KW"/>
</dbReference>
<keyword evidence="7 9" id="KW-0238">DNA-binding</keyword>
<comment type="cofactor">
    <cofactor evidence="9">
        <name>Mg(2+)</name>
        <dbReference type="ChEBI" id="CHEBI:18420"/>
    </cofactor>
    <cofactor evidence="9">
        <name>Mn(2+)</name>
        <dbReference type="ChEBI" id="CHEBI:29035"/>
    </cofactor>
</comment>
<evidence type="ECO:0000256" key="5">
    <source>
        <dbReference type="ARBA" id="ARBA00022842"/>
    </source>
</evidence>
<dbReference type="CDD" id="cd09722">
    <property type="entry name" value="Cas1_I-B"/>
    <property type="match status" value="1"/>
</dbReference>
<dbReference type="GO" id="GO:0003677">
    <property type="term" value="F:DNA binding"/>
    <property type="evidence" value="ECO:0007669"/>
    <property type="project" value="UniProtKB-KW"/>
</dbReference>
<evidence type="ECO:0000256" key="2">
    <source>
        <dbReference type="ARBA" id="ARBA00022723"/>
    </source>
</evidence>
<dbReference type="EC" id="3.1.-.-" evidence="9"/>
<keyword evidence="4 9" id="KW-0378">Hydrolase</keyword>
<gene>
    <name evidence="9" type="primary">cas1</name>
    <name evidence="10" type="ORF">CA264_08405</name>
</gene>
<evidence type="ECO:0000256" key="9">
    <source>
        <dbReference type="HAMAP-Rule" id="MF_01470"/>
    </source>
</evidence>
<dbReference type="InterPro" id="IPR042206">
    <property type="entry name" value="CRISPR-assoc_Cas1_C"/>
</dbReference>
<dbReference type="InterPro" id="IPR042211">
    <property type="entry name" value="CRISPR-assoc_Cas1_N"/>
</dbReference>
<keyword evidence="11" id="KW-1185">Reference proteome</keyword>
<organism evidence="10 11">
    <name type="scientific">Pontibacter actiniarum</name>
    <dbReference type="NCBI Taxonomy" id="323450"/>
    <lineage>
        <taxon>Bacteria</taxon>
        <taxon>Pseudomonadati</taxon>
        <taxon>Bacteroidota</taxon>
        <taxon>Cytophagia</taxon>
        <taxon>Cytophagales</taxon>
        <taxon>Hymenobacteraceae</taxon>
        <taxon>Pontibacter</taxon>
    </lineage>
</organism>
<comment type="function">
    <text evidence="9">CRISPR (clustered regularly interspaced short palindromic repeat), is an adaptive immune system that provides protection against mobile genetic elements (viruses, transposable elements and conjugative plasmids). CRISPR clusters contain spacers, sequences complementary to antecedent mobile elements, and target invading nucleic acids. CRISPR clusters are transcribed and processed into CRISPR RNA (crRNA). Acts as a dsDNA endonuclease. Involved in the integration of spacer DNA into the CRISPR cassette.</text>
</comment>
<dbReference type="Gene3D" id="3.100.10.20">
    <property type="entry name" value="CRISPR-associated endonuclease Cas1, N-terminal domain"/>
    <property type="match status" value="1"/>
</dbReference>
<protein>
    <recommendedName>
        <fullName evidence="9">CRISPR-associated endonuclease Cas1</fullName>
        <ecNumber evidence="9">3.1.-.-</ecNumber>
    </recommendedName>
</protein>
<dbReference type="RefSeq" id="WP_025606298.1">
    <property type="nucleotide sequence ID" value="NZ_CP021235.1"/>
</dbReference>
<keyword evidence="6 9" id="KW-0051">Antiviral defense</keyword>
<dbReference type="GO" id="GO:0004520">
    <property type="term" value="F:DNA endonuclease activity"/>
    <property type="evidence" value="ECO:0007669"/>
    <property type="project" value="InterPro"/>
</dbReference>
<dbReference type="AlphaFoldDB" id="A0A1X9YRG8"/>
<comment type="similarity">
    <text evidence="9">Belongs to the CRISPR-associated endonuclease Cas1 family.</text>
</comment>
<keyword evidence="5 9" id="KW-0460">Magnesium</keyword>
<keyword evidence="2 9" id="KW-0479">Metal-binding</keyword>
<reference evidence="11" key="1">
    <citation type="submission" date="2017-05" db="EMBL/GenBank/DDBJ databases">
        <authorList>
            <person name="Ray J."/>
            <person name="Price M."/>
            <person name="Deutschbauer A."/>
        </authorList>
    </citation>
    <scope>NUCLEOTIDE SEQUENCE [LARGE SCALE GENOMIC DNA]</scope>
    <source>
        <strain evidence="11">DSM 19842</strain>
    </source>
</reference>
<dbReference type="HAMAP" id="MF_01470">
    <property type="entry name" value="Cas1"/>
    <property type="match status" value="1"/>
</dbReference>
<evidence type="ECO:0000313" key="11">
    <source>
        <dbReference type="Proteomes" id="UP000266292"/>
    </source>
</evidence>